<dbReference type="InterPro" id="IPR013740">
    <property type="entry name" value="Redoxin"/>
</dbReference>
<dbReference type="InterPro" id="IPR018219">
    <property type="entry name" value="Tpx_CS"/>
</dbReference>
<feature type="domain" description="Thioredoxin" evidence="11">
    <location>
        <begin position="18"/>
        <end position="166"/>
    </location>
</feature>
<dbReference type="PROSITE" id="PS51352">
    <property type="entry name" value="THIOREDOXIN_2"/>
    <property type="match status" value="1"/>
</dbReference>
<keyword evidence="8" id="KW-0676">Redox-active center</keyword>
<evidence type="ECO:0000256" key="8">
    <source>
        <dbReference type="ARBA" id="ARBA00023284"/>
    </source>
</evidence>
<reference evidence="12" key="1">
    <citation type="submission" date="2023-03" db="EMBL/GenBank/DDBJ databases">
        <authorList>
            <person name="Steffen K."/>
            <person name="Cardenas P."/>
        </authorList>
    </citation>
    <scope>NUCLEOTIDE SEQUENCE</scope>
</reference>
<dbReference type="InterPro" id="IPR036249">
    <property type="entry name" value="Thioredoxin-like_sf"/>
</dbReference>
<keyword evidence="13" id="KW-1185">Reference proteome</keyword>
<name>A0AA35TFS7_GEOBA</name>
<dbReference type="EMBL" id="CASHTH010003616">
    <property type="protein sequence ID" value="CAI8047158.1"/>
    <property type="molecule type" value="Genomic_DNA"/>
</dbReference>
<dbReference type="Proteomes" id="UP001174909">
    <property type="component" value="Unassembled WGS sequence"/>
</dbReference>
<evidence type="ECO:0000256" key="5">
    <source>
        <dbReference type="ARBA" id="ARBA00022862"/>
    </source>
</evidence>
<dbReference type="GO" id="GO:0008379">
    <property type="term" value="F:thioredoxin peroxidase activity"/>
    <property type="evidence" value="ECO:0007669"/>
    <property type="project" value="InterPro"/>
</dbReference>
<dbReference type="PANTHER" id="PTHR43110:SF1">
    <property type="entry name" value="THIOL PEROXIDASE"/>
    <property type="match status" value="1"/>
</dbReference>
<dbReference type="HAMAP" id="MF_00269">
    <property type="entry name" value="Tpx"/>
    <property type="match status" value="1"/>
</dbReference>
<keyword evidence="6" id="KW-0560">Oxidoreductase</keyword>
<sequence length="166" mass="17153">MATVTLGGTAFAISGDVPKAGDTAPDFTLTGGDLGDVSLRDYAGQRLILNIFPSVDTPVCANSVRRFNAEAAALEGVSVLCVSRDLPFAHGRFCAAEDIEAVRCVSEMRDSSFGKAYGLTIAEGPLAGLLARAIVVVGPDGKVGYSQLVPEIKEEPDYDAALAACG</sequence>
<dbReference type="AlphaFoldDB" id="A0AA35TFS7"/>
<dbReference type="PANTHER" id="PTHR43110">
    <property type="entry name" value="THIOL PEROXIDASE"/>
    <property type="match status" value="1"/>
</dbReference>
<comment type="function">
    <text evidence="1">Thiol-specific peroxidase that catalyzes the reduction of hydrogen peroxide and organic hydroperoxides to water and alcohols, respectively. Plays a role in cell protection against oxidative stress by detoxifying peroxides and as sensor of hydrogen peroxide-mediated signaling events.</text>
</comment>
<evidence type="ECO:0000256" key="10">
    <source>
        <dbReference type="ARBA" id="ARBA00033191"/>
    </source>
</evidence>
<evidence type="ECO:0000313" key="12">
    <source>
        <dbReference type="EMBL" id="CAI8047158.1"/>
    </source>
</evidence>
<dbReference type="InterPro" id="IPR002065">
    <property type="entry name" value="TPX"/>
</dbReference>
<dbReference type="CDD" id="cd03014">
    <property type="entry name" value="PRX_Atyp2cys"/>
    <property type="match status" value="1"/>
</dbReference>
<dbReference type="InterPro" id="IPR050455">
    <property type="entry name" value="Tpx_Peroxidase_subfamily"/>
</dbReference>
<keyword evidence="5" id="KW-0049">Antioxidant</keyword>
<evidence type="ECO:0000256" key="2">
    <source>
        <dbReference type="ARBA" id="ARBA00010505"/>
    </source>
</evidence>
<organism evidence="12 13">
    <name type="scientific">Geodia barretti</name>
    <name type="common">Barrett's horny sponge</name>
    <dbReference type="NCBI Taxonomy" id="519541"/>
    <lineage>
        <taxon>Eukaryota</taxon>
        <taxon>Metazoa</taxon>
        <taxon>Porifera</taxon>
        <taxon>Demospongiae</taxon>
        <taxon>Heteroscleromorpha</taxon>
        <taxon>Tetractinellida</taxon>
        <taxon>Astrophorina</taxon>
        <taxon>Geodiidae</taxon>
        <taxon>Geodia</taxon>
    </lineage>
</organism>
<evidence type="ECO:0000256" key="9">
    <source>
        <dbReference type="ARBA" id="ARBA00031861"/>
    </source>
</evidence>
<evidence type="ECO:0000256" key="4">
    <source>
        <dbReference type="ARBA" id="ARBA00022559"/>
    </source>
</evidence>
<proteinExistence type="inferred from homology"/>
<comment type="similarity">
    <text evidence="2">Belongs to the peroxiredoxin family. Prx5 subfamily.</text>
</comment>
<accession>A0AA35TFS7</accession>
<evidence type="ECO:0000313" key="13">
    <source>
        <dbReference type="Proteomes" id="UP001174909"/>
    </source>
</evidence>
<dbReference type="Pfam" id="PF08534">
    <property type="entry name" value="Redoxin"/>
    <property type="match status" value="1"/>
</dbReference>
<evidence type="ECO:0000256" key="1">
    <source>
        <dbReference type="ARBA" id="ARBA00003330"/>
    </source>
</evidence>
<dbReference type="Gene3D" id="3.40.30.10">
    <property type="entry name" value="Glutaredoxin"/>
    <property type="match status" value="1"/>
</dbReference>
<dbReference type="PROSITE" id="PS01265">
    <property type="entry name" value="TPX"/>
    <property type="match status" value="1"/>
</dbReference>
<dbReference type="InterPro" id="IPR013766">
    <property type="entry name" value="Thioredoxin_domain"/>
</dbReference>
<evidence type="ECO:0000259" key="11">
    <source>
        <dbReference type="PROSITE" id="PS51352"/>
    </source>
</evidence>
<keyword evidence="7" id="KW-1015">Disulfide bond</keyword>
<gene>
    <name evidence="12" type="ORF">GBAR_LOCUS26056</name>
</gene>
<dbReference type="SUPFAM" id="SSF52833">
    <property type="entry name" value="Thioredoxin-like"/>
    <property type="match status" value="1"/>
</dbReference>
<protein>
    <recommendedName>
        <fullName evidence="3">Peroxiredoxin-5, mitochondrial</fullName>
    </recommendedName>
    <alternativeName>
        <fullName evidence="9">Peroxiredoxin V</fullName>
    </alternativeName>
    <alternativeName>
        <fullName evidence="10">Thioredoxin-dependent peroxiredoxin 5</fullName>
    </alternativeName>
</protein>
<evidence type="ECO:0000256" key="7">
    <source>
        <dbReference type="ARBA" id="ARBA00023157"/>
    </source>
</evidence>
<evidence type="ECO:0000256" key="6">
    <source>
        <dbReference type="ARBA" id="ARBA00023002"/>
    </source>
</evidence>
<dbReference type="NCBIfam" id="NF001808">
    <property type="entry name" value="PRK00522.1"/>
    <property type="match status" value="1"/>
</dbReference>
<evidence type="ECO:0000256" key="3">
    <source>
        <dbReference type="ARBA" id="ARBA00014329"/>
    </source>
</evidence>
<comment type="caution">
    <text evidence="12">The sequence shown here is derived from an EMBL/GenBank/DDBJ whole genome shotgun (WGS) entry which is preliminary data.</text>
</comment>
<keyword evidence="4 12" id="KW-0575">Peroxidase</keyword>